<organism evidence="3 4">
    <name type="scientific">Scheffersomyces spartinae</name>
    <dbReference type="NCBI Taxonomy" id="45513"/>
    <lineage>
        <taxon>Eukaryota</taxon>
        <taxon>Fungi</taxon>
        <taxon>Dikarya</taxon>
        <taxon>Ascomycota</taxon>
        <taxon>Saccharomycotina</taxon>
        <taxon>Pichiomycetes</taxon>
        <taxon>Debaryomycetaceae</taxon>
        <taxon>Scheffersomyces</taxon>
    </lineage>
</organism>
<feature type="domain" description="Gag1-like clamp" evidence="2">
    <location>
        <begin position="260"/>
        <end position="345"/>
    </location>
</feature>
<evidence type="ECO:0000259" key="2">
    <source>
        <dbReference type="Pfam" id="PF13259"/>
    </source>
</evidence>
<dbReference type="RefSeq" id="XP_043051375.1">
    <property type="nucleotide sequence ID" value="XM_043192987.1"/>
</dbReference>
<dbReference type="InterPro" id="IPR025124">
    <property type="entry name" value="Gag1-like_clamp"/>
</dbReference>
<gene>
    <name evidence="3" type="ORF">KQ657_002215</name>
</gene>
<sequence>MPEERATISQIPSTVGPSSASETATPPAPSQISKLKHKKSLFSLNSRSNSGSSISNTNNSSTSGFGKFRVRSHPQDRQRQHQTAVSTGLKTPVTPSVNTNTNSETSGTSSVGFFRRVSALFSKIRAISDEVFASDELLEELFSDSCSTSYTTKDTFTPETTTVELGNKTAKPPMYKLSSGSSSGRGTTTLNSKSAELESIIEDILKQYQRITPISGQDSERDDGIRTLVEVSDNGGPLLDIYDVDFNLLRDELIKRLGKDASDIDVGELIWEYRRNKWLTPTKKEQEIKSHLSENTLGPVAKDSYAKIYNHLVRKNSPLRKGKSINLPDLLAIVNAGWIVEEKYERAANGLP</sequence>
<dbReference type="AlphaFoldDB" id="A0A9P7VDI0"/>
<feature type="region of interest" description="Disordered" evidence="1">
    <location>
        <begin position="165"/>
        <end position="191"/>
    </location>
</feature>
<dbReference type="GeneID" id="66115589"/>
<dbReference type="Proteomes" id="UP000790833">
    <property type="component" value="Unassembled WGS sequence"/>
</dbReference>
<accession>A0A9P7VDI0</accession>
<feature type="region of interest" description="Disordered" evidence="1">
    <location>
        <begin position="1"/>
        <end position="109"/>
    </location>
</feature>
<reference evidence="3" key="1">
    <citation type="submission" date="2021-03" db="EMBL/GenBank/DDBJ databases">
        <authorList>
            <person name="Palmer J.M."/>
        </authorList>
    </citation>
    <scope>NUCLEOTIDE SEQUENCE</scope>
    <source>
        <strain evidence="3">ARV_011</strain>
    </source>
</reference>
<keyword evidence="4" id="KW-1185">Reference proteome</keyword>
<dbReference type="OrthoDB" id="5576875at2759"/>
<evidence type="ECO:0000256" key="1">
    <source>
        <dbReference type="SAM" id="MobiDB-lite"/>
    </source>
</evidence>
<protein>
    <recommendedName>
        <fullName evidence="2">Gag1-like clamp domain-containing protein</fullName>
    </recommendedName>
</protein>
<dbReference type="EMBL" id="JAHMUF010000002">
    <property type="protein sequence ID" value="KAG7195830.1"/>
    <property type="molecule type" value="Genomic_DNA"/>
</dbReference>
<dbReference type="Pfam" id="PF13259">
    <property type="entry name" value="clamp_Gag1-like"/>
    <property type="match status" value="1"/>
</dbReference>
<feature type="compositionally biased region" description="Low complexity" evidence="1">
    <location>
        <begin position="178"/>
        <end position="189"/>
    </location>
</feature>
<evidence type="ECO:0000313" key="4">
    <source>
        <dbReference type="Proteomes" id="UP000790833"/>
    </source>
</evidence>
<feature type="compositionally biased region" description="Low complexity" evidence="1">
    <location>
        <begin position="41"/>
        <end position="65"/>
    </location>
</feature>
<evidence type="ECO:0000313" key="3">
    <source>
        <dbReference type="EMBL" id="KAG7195830.1"/>
    </source>
</evidence>
<feature type="compositionally biased region" description="Low complexity" evidence="1">
    <location>
        <begin position="91"/>
        <end position="109"/>
    </location>
</feature>
<proteinExistence type="predicted"/>
<comment type="caution">
    <text evidence="3">The sequence shown here is derived from an EMBL/GenBank/DDBJ whole genome shotgun (WGS) entry which is preliminary data.</text>
</comment>
<feature type="compositionally biased region" description="Polar residues" evidence="1">
    <location>
        <begin position="7"/>
        <end position="24"/>
    </location>
</feature>
<name>A0A9P7VDI0_9ASCO</name>